<dbReference type="OrthoDB" id="3687641at2759"/>
<evidence type="ECO:0000313" key="2">
    <source>
        <dbReference type="Proteomes" id="UP000724874"/>
    </source>
</evidence>
<keyword evidence="2" id="KW-1185">Reference proteome</keyword>
<evidence type="ECO:0000313" key="1">
    <source>
        <dbReference type="EMBL" id="KAF8870909.1"/>
    </source>
</evidence>
<gene>
    <name evidence="1" type="ORF">CPB84DRAFT_827121</name>
</gene>
<proteinExistence type="predicted"/>
<organism evidence="1 2">
    <name type="scientific">Gymnopilus junonius</name>
    <name type="common">Spectacular rustgill mushroom</name>
    <name type="synonym">Gymnopilus spectabilis subsp. junonius</name>
    <dbReference type="NCBI Taxonomy" id="109634"/>
    <lineage>
        <taxon>Eukaryota</taxon>
        <taxon>Fungi</taxon>
        <taxon>Dikarya</taxon>
        <taxon>Basidiomycota</taxon>
        <taxon>Agaricomycotina</taxon>
        <taxon>Agaricomycetes</taxon>
        <taxon>Agaricomycetidae</taxon>
        <taxon>Agaricales</taxon>
        <taxon>Agaricineae</taxon>
        <taxon>Hymenogastraceae</taxon>
        <taxon>Gymnopilus</taxon>
    </lineage>
</organism>
<name>A0A9P5N9C7_GYMJU</name>
<comment type="caution">
    <text evidence="1">The sequence shown here is derived from an EMBL/GenBank/DDBJ whole genome shotgun (WGS) entry which is preliminary data.</text>
</comment>
<accession>A0A9P5N9C7</accession>
<protein>
    <submittedName>
        <fullName evidence="1">Uncharacterized protein</fullName>
    </submittedName>
</protein>
<dbReference type="Proteomes" id="UP000724874">
    <property type="component" value="Unassembled WGS sequence"/>
</dbReference>
<dbReference type="AlphaFoldDB" id="A0A9P5N9C7"/>
<sequence>MTTRSSLLPATHNKTKADDRIAKTLRFDVEAADLVAMTISDTSRYELSEAGKLDYSRLMPTGGHTVHISTPNESVPRTYTVALFHQLKCLEIYHRNILSPYPMKSLRNCEGVLIPPPDTYVPCGYTIGVDKEWGSPGIKTIRHCMSGLDEGL</sequence>
<dbReference type="EMBL" id="JADNYJ010000332">
    <property type="protein sequence ID" value="KAF8870909.1"/>
    <property type="molecule type" value="Genomic_DNA"/>
</dbReference>
<reference evidence="1" key="1">
    <citation type="submission" date="2020-11" db="EMBL/GenBank/DDBJ databases">
        <authorList>
            <consortium name="DOE Joint Genome Institute"/>
            <person name="Ahrendt S."/>
            <person name="Riley R."/>
            <person name="Andreopoulos W."/>
            <person name="LaButti K."/>
            <person name="Pangilinan J."/>
            <person name="Ruiz-duenas F.J."/>
            <person name="Barrasa J.M."/>
            <person name="Sanchez-Garcia M."/>
            <person name="Camarero S."/>
            <person name="Miyauchi S."/>
            <person name="Serrano A."/>
            <person name="Linde D."/>
            <person name="Babiker R."/>
            <person name="Drula E."/>
            <person name="Ayuso-Fernandez I."/>
            <person name="Pacheco R."/>
            <person name="Padilla G."/>
            <person name="Ferreira P."/>
            <person name="Barriuso J."/>
            <person name="Kellner H."/>
            <person name="Castanera R."/>
            <person name="Alfaro M."/>
            <person name="Ramirez L."/>
            <person name="Pisabarro A.G."/>
            <person name="Kuo A."/>
            <person name="Tritt A."/>
            <person name="Lipzen A."/>
            <person name="He G."/>
            <person name="Yan M."/>
            <person name="Ng V."/>
            <person name="Cullen D."/>
            <person name="Martin F."/>
            <person name="Rosso M.-N."/>
            <person name="Henrissat B."/>
            <person name="Hibbett D."/>
            <person name="Martinez A.T."/>
            <person name="Grigoriev I.V."/>
        </authorList>
    </citation>
    <scope>NUCLEOTIDE SEQUENCE</scope>
    <source>
        <strain evidence="1">AH 44721</strain>
    </source>
</reference>